<evidence type="ECO:0000256" key="1">
    <source>
        <dbReference type="SAM" id="Coils"/>
    </source>
</evidence>
<dbReference type="RefSeq" id="WP_177564382.1">
    <property type="nucleotide sequence ID" value="NZ_CP058268.1"/>
</dbReference>
<reference evidence="2 3" key="1">
    <citation type="submission" date="2023-02" db="EMBL/GenBank/DDBJ databases">
        <authorList>
            <person name="Olszewska D."/>
        </authorList>
    </citation>
    <scope>NUCLEOTIDE SEQUENCE [LARGE SCALE GENOMIC DNA]</scope>
    <source>
        <strain evidence="2 3">FDU301</strain>
    </source>
</reference>
<keyword evidence="1" id="KW-0175">Coiled coil</keyword>
<name>A0ABD4WWL6_PRIMG</name>
<evidence type="ECO:0000313" key="3">
    <source>
        <dbReference type="Proteomes" id="UP001213771"/>
    </source>
</evidence>
<evidence type="ECO:0000313" key="2">
    <source>
        <dbReference type="EMBL" id="MDD9784630.1"/>
    </source>
</evidence>
<gene>
    <name evidence="2" type="ORF">PVE99_19895</name>
</gene>
<sequence length="578" mass="68434">MIRFVMIDIKLDNFNLEKYTDELMEKVKIELNSETLSFYQTEESKRSCFLILDKKQYFIDFIFIATHENFQLKVDIQAKEKEKADKELHDLKIKIKDLIVEDWKQCVWLTDHQSEEFAEDLYKNVHFVENSLRRVINTVLFHHLGGDWWRFMPIHLTNKYSTRISGYQDRAPSFKNVHANLLSIDTDDLVSILEFKTYQMKDQSIFSGTNPFIPDSLQQAEVLKRKQDLGKFNHIMSDIINNKKSIESHQRALTNLLKEQMEIDIDIWEKFFSPWFSCTLREFSGKWKHFSTDRNHVAHNKFIDIKLYQKFKKSMEDLLKIITEAEEKFEEYLKEESTQFLEYMKQSEIEDSYQRQREEKQSIAEEAGIEILDTDQIISLFQEHITATFGDISDEIYYRTDIEITYYEPPLTAPEKIFEIQNNILKRSIHVDIEPDIDESDGCTSRVNFLVYSNGHFKESFEISYVNGEAEFNEDQGNYMPKTEDELNISSLEDIESFINRLLEEEMPEISEDDLASFVCEECREYTVNLSEGNDYGLGICIQCGHKNEVGECRRCETPLDQQEDAFCDSCTEWFKEQ</sequence>
<feature type="coiled-coil region" evidence="1">
    <location>
        <begin position="308"/>
        <end position="335"/>
    </location>
</feature>
<organism evidence="2 3">
    <name type="scientific">Priestia megaterium</name>
    <name type="common">Bacillus megaterium</name>
    <dbReference type="NCBI Taxonomy" id="1404"/>
    <lineage>
        <taxon>Bacteria</taxon>
        <taxon>Bacillati</taxon>
        <taxon>Bacillota</taxon>
        <taxon>Bacilli</taxon>
        <taxon>Bacillales</taxon>
        <taxon>Bacillaceae</taxon>
        <taxon>Priestia</taxon>
    </lineage>
</organism>
<dbReference type="AlphaFoldDB" id="A0ABD4WWL6"/>
<proteinExistence type="predicted"/>
<dbReference type="Proteomes" id="UP001213771">
    <property type="component" value="Unassembled WGS sequence"/>
</dbReference>
<accession>A0ABD4WWL6</accession>
<evidence type="ECO:0008006" key="4">
    <source>
        <dbReference type="Google" id="ProtNLM"/>
    </source>
</evidence>
<protein>
    <recommendedName>
        <fullName evidence="4">Apea-like HEPN domain-containing protein</fullName>
    </recommendedName>
</protein>
<feature type="coiled-coil region" evidence="1">
    <location>
        <begin position="74"/>
        <end position="101"/>
    </location>
</feature>
<dbReference type="EMBL" id="JARAOX010000198">
    <property type="protein sequence ID" value="MDD9784630.1"/>
    <property type="molecule type" value="Genomic_DNA"/>
</dbReference>
<comment type="caution">
    <text evidence="2">The sequence shown here is derived from an EMBL/GenBank/DDBJ whole genome shotgun (WGS) entry which is preliminary data.</text>
</comment>